<dbReference type="SMART" id="SM00755">
    <property type="entry name" value="Grip"/>
    <property type="match status" value="1"/>
</dbReference>
<dbReference type="OrthoDB" id="1926336at2759"/>
<dbReference type="PROSITE" id="PS50913">
    <property type="entry name" value="GRIP"/>
    <property type="match status" value="1"/>
</dbReference>
<evidence type="ECO:0000256" key="6">
    <source>
        <dbReference type="SAM" id="MobiDB-lite"/>
    </source>
</evidence>
<feature type="coiled-coil region" evidence="5">
    <location>
        <begin position="272"/>
        <end position="515"/>
    </location>
</feature>
<gene>
    <name evidence="8" type="ORF">CHIRRI_LOCUS7017</name>
</gene>
<evidence type="ECO:0000256" key="2">
    <source>
        <dbReference type="ARBA" id="ARBA00022490"/>
    </source>
</evidence>
<reference evidence="8" key="1">
    <citation type="submission" date="2022-01" db="EMBL/GenBank/DDBJ databases">
        <authorList>
            <person name="King R."/>
        </authorList>
    </citation>
    <scope>NUCLEOTIDE SEQUENCE</scope>
</reference>
<feature type="domain" description="GRIP" evidence="7">
    <location>
        <begin position="805"/>
        <end position="855"/>
    </location>
</feature>
<dbReference type="PANTHER" id="PTHR18902">
    <property type="entry name" value="NUCLEAR MITOTIC APPARATUS PROTEIN 1-RELATED"/>
    <property type="match status" value="1"/>
</dbReference>
<protein>
    <recommendedName>
        <fullName evidence="7">GRIP domain-containing protein</fullName>
    </recommendedName>
</protein>
<dbReference type="GO" id="GO:0005794">
    <property type="term" value="C:Golgi apparatus"/>
    <property type="evidence" value="ECO:0007669"/>
    <property type="project" value="TreeGrafter"/>
</dbReference>
<evidence type="ECO:0000313" key="8">
    <source>
        <dbReference type="EMBL" id="CAG9804124.1"/>
    </source>
</evidence>
<dbReference type="InterPro" id="IPR051841">
    <property type="entry name" value="MT-Golgi_org_protein"/>
</dbReference>
<organism evidence="8 9">
    <name type="scientific">Chironomus riparius</name>
    <dbReference type="NCBI Taxonomy" id="315576"/>
    <lineage>
        <taxon>Eukaryota</taxon>
        <taxon>Metazoa</taxon>
        <taxon>Ecdysozoa</taxon>
        <taxon>Arthropoda</taxon>
        <taxon>Hexapoda</taxon>
        <taxon>Insecta</taxon>
        <taxon>Pterygota</taxon>
        <taxon>Neoptera</taxon>
        <taxon>Endopterygota</taxon>
        <taxon>Diptera</taxon>
        <taxon>Nematocera</taxon>
        <taxon>Chironomoidea</taxon>
        <taxon>Chironomidae</taxon>
        <taxon>Chironominae</taxon>
        <taxon>Chironomus</taxon>
    </lineage>
</organism>
<feature type="coiled-coil region" evidence="5">
    <location>
        <begin position="775"/>
        <end position="809"/>
    </location>
</feature>
<evidence type="ECO:0000256" key="3">
    <source>
        <dbReference type="ARBA" id="ARBA00022553"/>
    </source>
</evidence>
<keyword evidence="3" id="KW-0597">Phosphoprotein</keyword>
<name>A0A9N9RWF4_9DIPT</name>
<keyword evidence="9" id="KW-1185">Reference proteome</keyword>
<evidence type="ECO:0000256" key="4">
    <source>
        <dbReference type="ARBA" id="ARBA00023054"/>
    </source>
</evidence>
<dbReference type="Proteomes" id="UP001153620">
    <property type="component" value="Chromosome 2"/>
</dbReference>
<feature type="coiled-coil region" evidence="5">
    <location>
        <begin position="552"/>
        <end position="658"/>
    </location>
</feature>
<keyword evidence="2" id="KW-0963">Cytoplasm</keyword>
<evidence type="ECO:0000313" key="9">
    <source>
        <dbReference type="Proteomes" id="UP001153620"/>
    </source>
</evidence>
<dbReference type="AlphaFoldDB" id="A0A9N9RWF4"/>
<evidence type="ECO:0000256" key="5">
    <source>
        <dbReference type="SAM" id="Coils"/>
    </source>
</evidence>
<dbReference type="Pfam" id="PF01465">
    <property type="entry name" value="GRIP"/>
    <property type="match status" value="1"/>
</dbReference>
<feature type="compositionally biased region" description="Basic and acidic residues" evidence="6">
    <location>
        <begin position="13"/>
        <end position="23"/>
    </location>
</feature>
<dbReference type="EMBL" id="OU895878">
    <property type="protein sequence ID" value="CAG9804124.1"/>
    <property type="molecule type" value="Genomic_DNA"/>
</dbReference>
<dbReference type="Gene3D" id="1.10.220.60">
    <property type="entry name" value="GRIP domain"/>
    <property type="match status" value="1"/>
</dbReference>
<dbReference type="PANTHER" id="PTHR18902:SF25">
    <property type="entry name" value="GRIP AND COILED-COIL DOMAIN-CONTAINING PROTEIN 2"/>
    <property type="match status" value="1"/>
</dbReference>
<comment type="subcellular location">
    <subcellularLocation>
        <location evidence="1">Cytoplasm</location>
    </subcellularLocation>
</comment>
<accession>A0A9N9RWF4</accession>
<feature type="coiled-coil region" evidence="5">
    <location>
        <begin position="39"/>
        <end position="176"/>
    </location>
</feature>
<sequence length="865" mass="100913">MDENKNSHSTANQEKKSSSFDELSREELITKCNKLLLIARKAKNSKDELFEENKQIKEELDKLKQQNEVIQEVVENLTQNKLASANQIEEANKQISKRDVSIRQLQTKNDEVTIENESLKRQLQRLTDENESLIEDMQSIESKTSKCDNDEENEKINKLNEEILSLRTQYEEKCKEISSLKEVIDNKSIKIKNVIQENSELKTSIESSNTPSDEIKVRYEKVLKKLKAYREKLFEVYEQAKLIKAEKSVLLSLTKEYGDYVANWQKDIANASTRLVIQLKELNLEIKNKNEEIKKLEEALEAAKVQNSNEKEIGEMKQQIETLNETIKAKDKLLDEEKEAQKKLKQSMKKPSVLDLEIEAFEKTLDETNKKLETKKKQVVELEDTISIQNETINSFKSQIASLEENLESEKAHSVDIKKNLDNQLNLLRKTEHERTESNLQYDLLTKNYESLKLENNEVKLEMAKTVGEMEKRYQSLESERNELLKNISFLESEVEKFKKLSSAHEKEIEDIRSEFVSYKVRAQSVLRQNQTKDLGKEHELQDEVVILKTSLENFKESNHKINSELEALKKNYNSLVEDKTRLQGRCKDLLSTLEKQSEEVLDESRKRNQEHDESIKAYQLQIDTLNTFYKKRIQDLEESKQNSILELQDKISILERNSAQNASMTSSSEAVLIPKTDDQKLSNMLDLMDREVEGSEDQSSQSMTYSHFHNKRKISRGRDLIPLDELLNSSFDDNYNEMNEETISNYSSPSELLEQTKTRLQKEESRVVHLTTLLADSEKDLARMQQLNEMLKEEVRRHQRSIEREQHIQNSEYLKNIIIKFVTLNNGDEKQRLIPVLNTILKLSSDELQVLQNSCKSGWALWTK</sequence>
<feature type="region of interest" description="Disordered" evidence="6">
    <location>
        <begin position="1"/>
        <end position="23"/>
    </location>
</feature>
<dbReference type="InterPro" id="IPR000237">
    <property type="entry name" value="GRIP_dom"/>
</dbReference>
<proteinExistence type="predicted"/>
<keyword evidence="4 5" id="KW-0175">Coiled coil</keyword>
<evidence type="ECO:0000256" key="1">
    <source>
        <dbReference type="ARBA" id="ARBA00004496"/>
    </source>
</evidence>
<evidence type="ECO:0000259" key="7">
    <source>
        <dbReference type="PROSITE" id="PS50913"/>
    </source>
</evidence>
<reference evidence="8" key="2">
    <citation type="submission" date="2022-10" db="EMBL/GenBank/DDBJ databases">
        <authorList>
            <consortium name="ENA_rothamsted_submissions"/>
            <consortium name="culmorum"/>
            <person name="King R."/>
        </authorList>
    </citation>
    <scope>NUCLEOTIDE SEQUENCE</scope>
</reference>